<organism evidence="1 2">
    <name type="scientific">Actinoplanes campanulatus</name>
    <dbReference type="NCBI Taxonomy" id="113559"/>
    <lineage>
        <taxon>Bacteria</taxon>
        <taxon>Bacillati</taxon>
        <taxon>Actinomycetota</taxon>
        <taxon>Actinomycetes</taxon>
        <taxon>Micromonosporales</taxon>
        <taxon>Micromonosporaceae</taxon>
        <taxon>Actinoplanes</taxon>
    </lineage>
</organism>
<protein>
    <submittedName>
        <fullName evidence="1">Uncharacterized protein</fullName>
    </submittedName>
</protein>
<evidence type="ECO:0000313" key="1">
    <source>
        <dbReference type="EMBL" id="MBB3099079.1"/>
    </source>
</evidence>
<accession>A0A7W5ANH8</accession>
<sequence>MPTVLIRWHTPSALTIYADGKPIGSASDDSDFPDEPPLSTPLVAAVVAEDVARALGADVKVQRP</sequence>
<dbReference type="RefSeq" id="WP_183225156.1">
    <property type="nucleotide sequence ID" value="NZ_BMPW01000020.1"/>
</dbReference>
<gene>
    <name evidence="1" type="ORF">FHR83_006785</name>
</gene>
<dbReference type="Proteomes" id="UP000590749">
    <property type="component" value="Unassembled WGS sequence"/>
</dbReference>
<proteinExistence type="predicted"/>
<comment type="caution">
    <text evidence="1">The sequence shown here is derived from an EMBL/GenBank/DDBJ whole genome shotgun (WGS) entry which is preliminary data.</text>
</comment>
<dbReference type="EMBL" id="JACHXF010000017">
    <property type="protein sequence ID" value="MBB3099079.1"/>
    <property type="molecule type" value="Genomic_DNA"/>
</dbReference>
<keyword evidence="2" id="KW-1185">Reference proteome</keyword>
<name>A0A7W5ANH8_9ACTN</name>
<dbReference type="AlphaFoldDB" id="A0A7W5ANH8"/>
<evidence type="ECO:0000313" key="2">
    <source>
        <dbReference type="Proteomes" id="UP000590749"/>
    </source>
</evidence>
<reference evidence="1 2" key="1">
    <citation type="submission" date="2020-08" db="EMBL/GenBank/DDBJ databases">
        <title>Genomic Encyclopedia of Type Strains, Phase III (KMG-III): the genomes of soil and plant-associated and newly described type strains.</title>
        <authorList>
            <person name="Whitman W."/>
        </authorList>
    </citation>
    <scope>NUCLEOTIDE SEQUENCE [LARGE SCALE GENOMIC DNA]</scope>
    <source>
        <strain evidence="1 2">CECT 3287</strain>
    </source>
</reference>